<dbReference type="STRING" id="1150112.SAMN04487893_104168"/>
<protein>
    <submittedName>
        <fullName evidence="2">Uncharacterized protein</fullName>
    </submittedName>
</protein>
<keyword evidence="1" id="KW-0472">Membrane</keyword>
<keyword evidence="1" id="KW-0812">Transmembrane</keyword>
<organism evidence="2 3">
    <name type="scientific">Myroides guanonis</name>
    <dbReference type="NCBI Taxonomy" id="1150112"/>
    <lineage>
        <taxon>Bacteria</taxon>
        <taxon>Pseudomonadati</taxon>
        <taxon>Bacteroidota</taxon>
        <taxon>Flavobacteriia</taxon>
        <taxon>Flavobacteriales</taxon>
        <taxon>Flavobacteriaceae</taxon>
        <taxon>Myroides</taxon>
    </lineage>
</organism>
<feature type="transmembrane region" description="Helical" evidence="1">
    <location>
        <begin position="138"/>
        <end position="157"/>
    </location>
</feature>
<keyword evidence="1" id="KW-1133">Transmembrane helix</keyword>
<proteinExistence type="predicted"/>
<evidence type="ECO:0000313" key="3">
    <source>
        <dbReference type="Proteomes" id="UP000243887"/>
    </source>
</evidence>
<accession>A0A1I3PKJ4</accession>
<sequence>MKSIKLNQFEIEDIEDCLPMFEEAFKIKFKNEETEGLKNFDEFCDLIISKFKFENDNLCTSQRAFYQFRKAVEVENITKSTNISPNTELKSVFPKRNRIKNVRKVEKQLGYKLNVLQASQIAINVLFYILIISFIGLFFVWKIAIYGILVSILGFYLTKYTNRLDKKSVRELIEKNTAQNYFKIRNSEDSINKSEFKSVILEWFSEKAGIEKEKLKYGTFS</sequence>
<evidence type="ECO:0000256" key="1">
    <source>
        <dbReference type="SAM" id="Phobius"/>
    </source>
</evidence>
<name>A0A1I3PKJ4_9FLAO</name>
<dbReference type="OrthoDB" id="668798at2"/>
<dbReference type="RefSeq" id="WP_090678456.1">
    <property type="nucleotide sequence ID" value="NZ_FORU01000004.1"/>
</dbReference>
<feature type="transmembrane region" description="Helical" evidence="1">
    <location>
        <begin position="113"/>
        <end position="132"/>
    </location>
</feature>
<keyword evidence="3" id="KW-1185">Reference proteome</keyword>
<dbReference type="EMBL" id="FORU01000004">
    <property type="protein sequence ID" value="SFJ22035.1"/>
    <property type="molecule type" value="Genomic_DNA"/>
</dbReference>
<dbReference type="Proteomes" id="UP000243887">
    <property type="component" value="Unassembled WGS sequence"/>
</dbReference>
<dbReference type="AlphaFoldDB" id="A0A1I3PKJ4"/>
<reference evidence="3" key="1">
    <citation type="submission" date="2016-10" db="EMBL/GenBank/DDBJ databases">
        <authorList>
            <person name="Varghese N."/>
            <person name="Submissions S."/>
        </authorList>
    </citation>
    <scope>NUCLEOTIDE SEQUENCE [LARGE SCALE GENOMIC DNA]</scope>
    <source>
        <strain evidence="3">DSM 26542</strain>
    </source>
</reference>
<gene>
    <name evidence="2" type="ORF">SAMN04487893_104168</name>
</gene>
<evidence type="ECO:0000313" key="2">
    <source>
        <dbReference type="EMBL" id="SFJ22035.1"/>
    </source>
</evidence>